<dbReference type="Gene3D" id="3.40.430.10">
    <property type="entry name" value="Dihydrofolate Reductase, subunit A"/>
    <property type="match status" value="1"/>
</dbReference>
<keyword evidence="5" id="KW-0521">NADP</keyword>
<comment type="subunit">
    <text evidence="3">Homodimer.</text>
</comment>
<protein>
    <recommendedName>
        <fullName evidence="9">2,5-diamino-6-(ribosylamino)-4(3H)-pyrimidinone 5'-phosphate reductase</fullName>
        <ecNumber evidence="9">1.1.1.302</ecNumber>
    </recommendedName>
</protein>
<dbReference type="PANTHER" id="PTHR38011:SF7">
    <property type="entry name" value="2,5-DIAMINO-6-RIBOSYLAMINO-4(3H)-PYRIMIDINONE 5'-PHOSPHATE REDUCTASE"/>
    <property type="match status" value="1"/>
</dbReference>
<evidence type="ECO:0000256" key="8">
    <source>
        <dbReference type="ARBA" id="ARBA00049020"/>
    </source>
</evidence>
<feature type="domain" description="Bacterial bifunctional deaminase-reductase C-terminal" evidence="10">
    <location>
        <begin position="14"/>
        <end position="221"/>
    </location>
</feature>
<dbReference type="SUPFAM" id="SSF53597">
    <property type="entry name" value="Dihydrofolate reductase-like"/>
    <property type="match status" value="1"/>
</dbReference>
<dbReference type="GO" id="GO:0008703">
    <property type="term" value="F:5-amino-6-(5-phosphoribosylamino)uracil reductase activity"/>
    <property type="evidence" value="ECO:0007669"/>
    <property type="project" value="InterPro"/>
</dbReference>
<dbReference type="STRING" id="523846.Mfer_0597"/>
<dbReference type="GO" id="GO:0009231">
    <property type="term" value="P:riboflavin biosynthetic process"/>
    <property type="evidence" value="ECO:0007669"/>
    <property type="project" value="UniProtKB-UniPathway"/>
</dbReference>
<dbReference type="InterPro" id="IPR002734">
    <property type="entry name" value="RibDG_C"/>
</dbReference>
<dbReference type="KEGG" id="mfv:Mfer_0597"/>
<proteinExistence type="inferred from homology"/>
<dbReference type="PANTHER" id="PTHR38011">
    <property type="entry name" value="DIHYDROFOLATE REDUCTASE FAMILY PROTEIN (AFU_ORTHOLOGUE AFUA_8G06820)"/>
    <property type="match status" value="1"/>
</dbReference>
<evidence type="ECO:0000256" key="6">
    <source>
        <dbReference type="ARBA" id="ARBA00023002"/>
    </source>
</evidence>
<comment type="catalytic activity">
    <reaction evidence="8">
        <text>2,5-diamino-6-(1-D-ribitylamino)pyrimidin-4(3H)-one 5'-phosphate + NADP(+) = 2,5-diamino-6-(1-D-ribosylamino)pyrimidin-4(3H)-one 5'-phosphate + NADPH + H(+)</text>
        <dbReference type="Rhea" id="RHEA:27278"/>
        <dbReference type="ChEBI" id="CHEBI:15378"/>
        <dbReference type="ChEBI" id="CHEBI:57783"/>
        <dbReference type="ChEBI" id="CHEBI:58349"/>
        <dbReference type="ChEBI" id="CHEBI:58890"/>
        <dbReference type="ChEBI" id="CHEBI:59545"/>
        <dbReference type="EC" id="1.1.1.302"/>
    </reaction>
</comment>
<dbReference type="UniPathway" id="UPA00275"/>
<keyword evidence="12" id="KW-1185">Reference proteome</keyword>
<name>E3GYL4_METFV</name>
<comment type="pathway">
    <text evidence="1">Cofactor biosynthesis; riboflavin biosynthesis.</text>
</comment>
<dbReference type="GO" id="GO:0050661">
    <property type="term" value="F:NADP binding"/>
    <property type="evidence" value="ECO:0007669"/>
    <property type="project" value="InterPro"/>
</dbReference>
<evidence type="ECO:0000256" key="4">
    <source>
        <dbReference type="ARBA" id="ARBA00022619"/>
    </source>
</evidence>
<dbReference type="AlphaFoldDB" id="E3GYL4"/>
<dbReference type="EC" id="1.1.1.302" evidence="9"/>
<evidence type="ECO:0000313" key="12">
    <source>
        <dbReference type="Proteomes" id="UP000002315"/>
    </source>
</evidence>
<evidence type="ECO:0000256" key="2">
    <source>
        <dbReference type="ARBA" id="ARBA00009723"/>
    </source>
</evidence>
<organism evidence="11 12">
    <name type="scientific">Methanothermus fervidus (strain ATCC 43054 / DSM 2088 / JCM 10308 / V24 S)</name>
    <dbReference type="NCBI Taxonomy" id="523846"/>
    <lineage>
        <taxon>Archaea</taxon>
        <taxon>Methanobacteriati</taxon>
        <taxon>Methanobacteriota</taxon>
        <taxon>Methanomada group</taxon>
        <taxon>Methanobacteria</taxon>
        <taxon>Methanobacteriales</taxon>
        <taxon>Methanothermaceae</taxon>
        <taxon>Methanothermus</taxon>
    </lineage>
</organism>
<sequence>MLEKFLILGDHLRPYVILNAAMTLDGKIATKTYDSKISGEEDLIRVHKLRKECDGIMVGINTVIIDDPRLTVHKINSKPSDNPVRVIADSRARTPLNARVLNNEAPTVIAVSEKAKNEKVEKLKKRAKVLVLGKERVDLVALMEKLKDMGINKLMLEGGSTLNFSMLSKGLVDEVRVCVAPMIVGGKDAKTLVDGPGFEKMDEAIKLKLKKYYTLGKDLILEYKVIY</sequence>
<keyword evidence="6 11" id="KW-0560">Oxidoreductase</keyword>
<dbReference type="InterPro" id="IPR011549">
    <property type="entry name" value="RibD_C"/>
</dbReference>
<dbReference type="InterPro" id="IPR006401">
    <property type="entry name" value="Rib_reduct_arc"/>
</dbReference>
<reference evidence="11 12" key="1">
    <citation type="journal article" date="2010" name="Stand. Genomic Sci.">
        <title>Complete genome sequence of Methanothermus fervidus type strain (V24S).</title>
        <authorList>
            <person name="Anderson I."/>
            <person name="Djao O.D."/>
            <person name="Misra M."/>
            <person name="Chertkov O."/>
            <person name="Nolan M."/>
            <person name="Lucas S."/>
            <person name="Lapidus A."/>
            <person name="Del Rio T.G."/>
            <person name="Tice H."/>
            <person name="Cheng J.F."/>
            <person name="Tapia R."/>
            <person name="Han C."/>
            <person name="Goodwin L."/>
            <person name="Pitluck S."/>
            <person name="Liolios K."/>
            <person name="Ivanova N."/>
            <person name="Mavromatis K."/>
            <person name="Mikhailova N."/>
            <person name="Pati A."/>
            <person name="Brambilla E."/>
            <person name="Chen A."/>
            <person name="Palaniappan K."/>
            <person name="Land M."/>
            <person name="Hauser L."/>
            <person name="Chang Y.J."/>
            <person name="Jeffries C.D."/>
            <person name="Sikorski J."/>
            <person name="Spring S."/>
            <person name="Rohde M."/>
            <person name="Eichinger K."/>
            <person name="Huber H."/>
            <person name="Wirth R."/>
            <person name="Goker M."/>
            <person name="Detter J.C."/>
            <person name="Woyke T."/>
            <person name="Bristow J."/>
            <person name="Eisen J.A."/>
            <person name="Markowitz V."/>
            <person name="Hugenholtz P."/>
            <person name="Klenk H.P."/>
            <person name="Kyrpides N.C."/>
        </authorList>
    </citation>
    <scope>NUCLEOTIDE SEQUENCE [LARGE SCALE GENOMIC DNA]</scope>
    <source>
        <strain evidence="12">ATCC 43054 / DSM 2088 / JCM 10308 / V24 S</strain>
    </source>
</reference>
<dbReference type="NCBIfam" id="TIGR01508">
    <property type="entry name" value="rib_reduct_arch"/>
    <property type="match status" value="1"/>
</dbReference>
<evidence type="ECO:0000256" key="1">
    <source>
        <dbReference type="ARBA" id="ARBA00005104"/>
    </source>
</evidence>
<dbReference type="InterPro" id="IPR050765">
    <property type="entry name" value="Riboflavin_Biosynth_HTPR"/>
</dbReference>
<dbReference type="InterPro" id="IPR024072">
    <property type="entry name" value="DHFR-like_dom_sf"/>
</dbReference>
<evidence type="ECO:0000256" key="5">
    <source>
        <dbReference type="ARBA" id="ARBA00022857"/>
    </source>
</evidence>
<dbReference type="NCBIfam" id="TIGR00227">
    <property type="entry name" value="ribD_Cterm"/>
    <property type="match status" value="1"/>
</dbReference>
<accession>E3GYL4</accession>
<comment type="catalytic activity">
    <reaction evidence="7">
        <text>2,5-diamino-6-(1-D-ribitylamino)pyrimidin-4(3H)-one 5'-phosphate + NAD(+) = 2,5-diamino-6-(1-D-ribosylamino)pyrimidin-4(3H)-one 5'-phosphate + NADH + H(+)</text>
        <dbReference type="Rhea" id="RHEA:27274"/>
        <dbReference type="ChEBI" id="CHEBI:15378"/>
        <dbReference type="ChEBI" id="CHEBI:57540"/>
        <dbReference type="ChEBI" id="CHEBI:57945"/>
        <dbReference type="ChEBI" id="CHEBI:58890"/>
        <dbReference type="ChEBI" id="CHEBI:59545"/>
        <dbReference type="EC" id="1.1.1.302"/>
    </reaction>
</comment>
<evidence type="ECO:0000256" key="3">
    <source>
        <dbReference type="ARBA" id="ARBA00011738"/>
    </source>
</evidence>
<dbReference type="HOGENOM" id="CLU_036590_4_1_2"/>
<evidence type="ECO:0000256" key="7">
    <source>
        <dbReference type="ARBA" id="ARBA00047550"/>
    </source>
</evidence>
<evidence type="ECO:0000259" key="10">
    <source>
        <dbReference type="Pfam" id="PF01872"/>
    </source>
</evidence>
<evidence type="ECO:0000313" key="11">
    <source>
        <dbReference type="EMBL" id="ADP77396.1"/>
    </source>
</evidence>
<comment type="similarity">
    <text evidence="2">Belongs to the HTP reductase family.</text>
</comment>
<dbReference type="EMBL" id="CP002278">
    <property type="protein sequence ID" value="ADP77396.1"/>
    <property type="molecule type" value="Genomic_DNA"/>
</dbReference>
<dbReference type="Pfam" id="PF01872">
    <property type="entry name" value="RibD_C"/>
    <property type="match status" value="1"/>
</dbReference>
<evidence type="ECO:0000256" key="9">
    <source>
        <dbReference type="NCBIfam" id="TIGR01508"/>
    </source>
</evidence>
<dbReference type="Proteomes" id="UP000002315">
    <property type="component" value="Chromosome"/>
</dbReference>
<gene>
    <name evidence="11" type="ordered locus">Mfer_0597</name>
</gene>
<keyword evidence="4" id="KW-0686">Riboflavin biosynthesis</keyword>